<evidence type="ECO:0000313" key="4">
    <source>
        <dbReference type="EMBL" id="KAF0488024.1"/>
    </source>
</evidence>
<dbReference type="InterPro" id="IPR056808">
    <property type="entry name" value="HTH_AAA"/>
</dbReference>
<accession>A0A8H4AF15</accession>
<sequence>MHRINRSHSIKSRLYNTTFTQKKNVIRFFSNNNNNLNSFKLIYHNPKIQINFSKRQSQIILKRCLNQDTNAAGVWDTFPDPFHPIVEKSAETAIDDENYPRQKKNPPTDGGGKKKRTILSPRVMDAVLTTVMGLAAVGLGGVVYQAWYEWNEVHKVELAFKKSAPLLKSRTKGDRFFKRKEAAIINKVISGEIAGKYYLLVGERGTGKTQLILNAMQKNNQFGVVFCDAHSDSEIFKVRLGKALNYTYREDYVGQLFAREAPERGSALLDVEKALNMVEAVAIKYRNKAIEPKPLVLIINNIHSFKDDEEGEDLLELLQQRAESWAATKIVTMIFNTDDYSIHERMKRDASRMDVIRISELNSDEAMSLLKEQRKERRKELRKGREESDDELKEIVDTIGGRLSYIDKIAKEDNIKETAEILKNEEKTWIINQIGLIPNFEETAFDDQKYASCAWKLIKEIVKSENHSVPLNEGRIITGNPKWIEKMDHDNIIRIDENQNIRADSRILFNIFDDMVNKDNFEEDLANVCERVEEVDKEQRTRELIWSKKNDQVVRIGKPKKSWFFW</sequence>
<dbReference type="GO" id="GO:0016787">
    <property type="term" value="F:hydrolase activity"/>
    <property type="evidence" value="ECO:0007669"/>
    <property type="project" value="UniProtKB-KW"/>
</dbReference>
<dbReference type="PANTHER" id="PTHR36168:SF1">
    <property type="entry name" value="ORC1-LIKE AAA ATPASE DOMAIN-CONTAINING PROTEIN"/>
    <property type="match status" value="1"/>
</dbReference>
<gene>
    <name evidence="4" type="ORF">F8M41_022447</name>
</gene>
<dbReference type="SMART" id="SM00382">
    <property type="entry name" value="AAA"/>
    <property type="match status" value="1"/>
</dbReference>
<dbReference type="AlphaFoldDB" id="A0A8H4AF15"/>
<evidence type="ECO:0000313" key="5">
    <source>
        <dbReference type="Proteomes" id="UP000439903"/>
    </source>
</evidence>
<dbReference type="InterPro" id="IPR011579">
    <property type="entry name" value="ATPase_dom"/>
</dbReference>
<organism evidence="4 5">
    <name type="scientific">Gigaspora margarita</name>
    <dbReference type="NCBI Taxonomy" id="4874"/>
    <lineage>
        <taxon>Eukaryota</taxon>
        <taxon>Fungi</taxon>
        <taxon>Fungi incertae sedis</taxon>
        <taxon>Mucoromycota</taxon>
        <taxon>Glomeromycotina</taxon>
        <taxon>Glomeromycetes</taxon>
        <taxon>Diversisporales</taxon>
        <taxon>Gigasporaceae</taxon>
        <taxon>Gigaspora</taxon>
    </lineage>
</organism>
<dbReference type="PANTHER" id="PTHR36168">
    <property type="entry name" value="CHROMOSOME 1, WHOLE GENOME SHOTGUN SEQUENCE"/>
    <property type="match status" value="1"/>
</dbReference>
<evidence type="ECO:0000256" key="1">
    <source>
        <dbReference type="SAM" id="MobiDB-lite"/>
    </source>
</evidence>
<feature type="transmembrane region" description="Helical" evidence="2">
    <location>
        <begin position="123"/>
        <end position="147"/>
    </location>
</feature>
<reference evidence="4 5" key="1">
    <citation type="journal article" date="2019" name="Environ. Microbiol.">
        <title>At the nexus of three kingdoms: the genome of the mycorrhizal fungus Gigaspora margarita provides insights into plant, endobacterial and fungal interactions.</title>
        <authorList>
            <person name="Venice F."/>
            <person name="Ghignone S."/>
            <person name="Salvioli di Fossalunga A."/>
            <person name="Amselem J."/>
            <person name="Novero M."/>
            <person name="Xianan X."/>
            <person name="Sedzielewska Toro K."/>
            <person name="Morin E."/>
            <person name="Lipzen A."/>
            <person name="Grigoriev I.V."/>
            <person name="Henrissat B."/>
            <person name="Martin F.M."/>
            <person name="Bonfante P."/>
        </authorList>
    </citation>
    <scope>NUCLEOTIDE SEQUENCE [LARGE SCALE GENOMIC DNA]</scope>
    <source>
        <strain evidence="4 5">BEG34</strain>
    </source>
</reference>
<evidence type="ECO:0000256" key="2">
    <source>
        <dbReference type="SAM" id="Phobius"/>
    </source>
</evidence>
<keyword evidence="5" id="KW-1185">Reference proteome</keyword>
<keyword evidence="2" id="KW-1133">Transmembrane helix</keyword>
<dbReference type="Pfam" id="PF01637">
    <property type="entry name" value="ATPase_2"/>
    <property type="match status" value="1"/>
</dbReference>
<name>A0A8H4AF15_GIGMA</name>
<dbReference type="Pfam" id="PF24913">
    <property type="entry name" value="WHD_AAA_fung"/>
    <property type="match status" value="1"/>
</dbReference>
<evidence type="ECO:0000259" key="3">
    <source>
        <dbReference type="SMART" id="SM00382"/>
    </source>
</evidence>
<dbReference type="Proteomes" id="UP000439903">
    <property type="component" value="Unassembled WGS sequence"/>
</dbReference>
<proteinExistence type="predicted"/>
<protein>
    <submittedName>
        <fullName evidence="4">P-loop containing nucleoside triphosphate hydrolase protein</fullName>
    </submittedName>
</protein>
<keyword evidence="4" id="KW-0378">Hydrolase</keyword>
<feature type="domain" description="AAA+ ATPase" evidence="3">
    <location>
        <begin position="194"/>
        <end position="360"/>
    </location>
</feature>
<dbReference type="SUPFAM" id="SSF52540">
    <property type="entry name" value="P-loop containing nucleoside triphosphate hydrolases"/>
    <property type="match status" value="1"/>
</dbReference>
<dbReference type="InterPro" id="IPR027417">
    <property type="entry name" value="P-loop_NTPase"/>
</dbReference>
<comment type="caution">
    <text evidence="4">The sequence shown here is derived from an EMBL/GenBank/DDBJ whole genome shotgun (WGS) entry which is preliminary data.</text>
</comment>
<dbReference type="OrthoDB" id="511599at2759"/>
<feature type="region of interest" description="Disordered" evidence="1">
    <location>
        <begin position="93"/>
        <end position="116"/>
    </location>
</feature>
<dbReference type="Gene3D" id="3.40.50.300">
    <property type="entry name" value="P-loop containing nucleotide triphosphate hydrolases"/>
    <property type="match status" value="1"/>
</dbReference>
<keyword evidence="2" id="KW-0472">Membrane</keyword>
<dbReference type="InterPro" id="IPR003593">
    <property type="entry name" value="AAA+_ATPase"/>
</dbReference>
<dbReference type="GO" id="GO:0005524">
    <property type="term" value="F:ATP binding"/>
    <property type="evidence" value="ECO:0007669"/>
    <property type="project" value="InterPro"/>
</dbReference>
<keyword evidence="2" id="KW-0812">Transmembrane</keyword>
<dbReference type="EMBL" id="WTPW01000695">
    <property type="protein sequence ID" value="KAF0488024.1"/>
    <property type="molecule type" value="Genomic_DNA"/>
</dbReference>